<keyword evidence="3" id="KW-0963">Cytoplasm</keyword>
<dbReference type="InterPro" id="IPR038108">
    <property type="entry name" value="RPN13_DEUBAD_sf"/>
</dbReference>
<dbReference type="FunFam" id="1.10.2020.20:FF:000002">
    <property type="entry name" value="26S proteasome regulatory subunit RPN13"/>
    <property type="match status" value="1"/>
</dbReference>
<dbReference type="Pfam" id="PF16550">
    <property type="entry name" value="RPN13_C"/>
    <property type="match status" value="1"/>
</dbReference>
<organism evidence="9 10">
    <name type="scientific">Papaver atlanticum</name>
    <dbReference type="NCBI Taxonomy" id="357466"/>
    <lineage>
        <taxon>Eukaryota</taxon>
        <taxon>Viridiplantae</taxon>
        <taxon>Streptophyta</taxon>
        <taxon>Embryophyta</taxon>
        <taxon>Tracheophyta</taxon>
        <taxon>Spermatophyta</taxon>
        <taxon>Magnoliopsida</taxon>
        <taxon>Ranunculales</taxon>
        <taxon>Papaveraceae</taxon>
        <taxon>Papaveroideae</taxon>
        <taxon>Papaver</taxon>
    </lineage>
</organism>
<proteinExistence type="predicted"/>
<dbReference type="AlphaFoldDB" id="A0AAD4TIZ7"/>
<dbReference type="InterPro" id="IPR038633">
    <property type="entry name" value="Rpn13/ADRM1_Pru_sf"/>
</dbReference>
<dbReference type="GO" id="GO:0005634">
    <property type="term" value="C:nucleus"/>
    <property type="evidence" value="ECO:0007669"/>
    <property type="project" value="UniProtKB-SubCell"/>
</dbReference>
<dbReference type="PANTHER" id="PTHR12225">
    <property type="entry name" value="ADHESION REGULATING MOLECULE 1 110 KDA CELL MEMBRANE GLYCOPROTEIN"/>
    <property type="match status" value="1"/>
</dbReference>
<comment type="subcellular location">
    <subcellularLocation>
        <location evidence="2">Cytoplasm</location>
    </subcellularLocation>
    <subcellularLocation>
        <location evidence="1">Nucleus</location>
    </subcellularLocation>
</comment>
<dbReference type="PANTHER" id="PTHR12225:SF0">
    <property type="entry name" value="PROTEASOMAL UBIQUITIN RECEPTOR ADRM1"/>
    <property type="match status" value="1"/>
</dbReference>
<dbReference type="CDD" id="cd13314">
    <property type="entry name" value="PH_Rpn13"/>
    <property type="match status" value="1"/>
</dbReference>
<evidence type="ECO:0008006" key="11">
    <source>
        <dbReference type="Google" id="ProtNLM"/>
    </source>
</evidence>
<keyword evidence="5" id="KW-0539">Nucleus</keyword>
<dbReference type="PROSITE" id="PS51916">
    <property type="entry name" value="DEUBAD"/>
    <property type="match status" value="1"/>
</dbReference>
<keyword evidence="4" id="KW-0647">Proteasome</keyword>
<feature type="domain" description="DEUBAD" evidence="7">
    <location>
        <begin position="194"/>
        <end position="297"/>
    </location>
</feature>
<evidence type="ECO:0000256" key="5">
    <source>
        <dbReference type="ARBA" id="ARBA00023242"/>
    </source>
</evidence>
<evidence type="ECO:0000256" key="3">
    <source>
        <dbReference type="ARBA" id="ARBA00022490"/>
    </source>
</evidence>
<evidence type="ECO:0000259" key="7">
    <source>
        <dbReference type="PROSITE" id="PS51916"/>
    </source>
</evidence>
<dbReference type="InterPro" id="IPR006773">
    <property type="entry name" value="Rpn13/ADRM1"/>
</dbReference>
<feature type="region of interest" description="Disordered" evidence="6">
    <location>
        <begin position="294"/>
        <end position="323"/>
    </location>
</feature>
<dbReference type="GO" id="GO:0061133">
    <property type="term" value="F:endopeptidase activator activity"/>
    <property type="evidence" value="ECO:0007669"/>
    <property type="project" value="TreeGrafter"/>
</dbReference>
<evidence type="ECO:0000256" key="4">
    <source>
        <dbReference type="ARBA" id="ARBA00022942"/>
    </source>
</evidence>
<dbReference type="GO" id="GO:0008541">
    <property type="term" value="C:proteasome regulatory particle, lid subcomplex"/>
    <property type="evidence" value="ECO:0007669"/>
    <property type="project" value="TreeGrafter"/>
</dbReference>
<comment type="caution">
    <text evidence="9">The sequence shown here is derived from an EMBL/GenBank/DDBJ whole genome shotgun (WGS) entry which is preliminary data.</text>
</comment>
<evidence type="ECO:0000256" key="2">
    <source>
        <dbReference type="ARBA" id="ARBA00004496"/>
    </source>
</evidence>
<accession>A0AAD4TIZ7</accession>
<evidence type="ECO:0000256" key="1">
    <source>
        <dbReference type="ARBA" id="ARBA00004123"/>
    </source>
</evidence>
<evidence type="ECO:0000259" key="8">
    <source>
        <dbReference type="PROSITE" id="PS51917"/>
    </source>
</evidence>
<dbReference type="Pfam" id="PF04683">
    <property type="entry name" value="Rpn13_ADRM1_Pru"/>
    <property type="match status" value="1"/>
</dbReference>
<evidence type="ECO:0000256" key="6">
    <source>
        <dbReference type="SAM" id="MobiDB-lite"/>
    </source>
</evidence>
<dbReference type="Gene3D" id="1.10.2020.20">
    <property type="match status" value="1"/>
</dbReference>
<feature type="domain" description="Pru" evidence="8">
    <location>
        <begin position="12"/>
        <end position="124"/>
    </location>
</feature>
<sequence length="323" mass="35933">MDQIPPNAPDTYIPDVMLEFRAGKLNLEGTRLVADSRKGLVRIARGDEGLLHFQWLDRTQNVLEDDQIIFPDEAVFEKVGPPSERVYRLKFSTDNRTFFFWMQEPNSDEDSRISTSVNFHMNRPFEFDREEPEISAPLPLSEASDKSEDMAEDEVSSRANLGTTVTSDVSSSAGPVKMADLQRILSSFGAGDAAVDPDGGLGLEDILTPELILPLIESLPLEQRLASHLPEGKLSPSDLIELLQCPQFRQQVESFTYVLRTGQIDLTQFGIDPAKYNFSVQSFLEALDDSVAKVSDSGETGSRQDDNKDSTSQTQNDPMDEGH</sequence>
<evidence type="ECO:0000313" key="9">
    <source>
        <dbReference type="EMBL" id="KAI3957152.1"/>
    </source>
</evidence>
<dbReference type="GO" id="GO:0070628">
    <property type="term" value="F:proteasome binding"/>
    <property type="evidence" value="ECO:0007669"/>
    <property type="project" value="TreeGrafter"/>
</dbReference>
<dbReference type="InterPro" id="IPR044868">
    <property type="entry name" value="Rpn13/ADRM1_Pru"/>
</dbReference>
<dbReference type="GO" id="GO:0005737">
    <property type="term" value="C:cytoplasm"/>
    <property type="evidence" value="ECO:0007669"/>
    <property type="project" value="UniProtKB-SubCell"/>
</dbReference>
<gene>
    <name evidence="9" type="ORF">MKW98_002779</name>
</gene>
<feature type="compositionally biased region" description="Polar residues" evidence="6">
    <location>
        <begin position="157"/>
        <end position="172"/>
    </location>
</feature>
<dbReference type="FunFam" id="2.30.29.70:FF:000001">
    <property type="entry name" value="Proteasomal ubiquitin receptor ADRM1"/>
    <property type="match status" value="1"/>
</dbReference>
<evidence type="ECO:0000313" key="10">
    <source>
        <dbReference type="Proteomes" id="UP001202328"/>
    </source>
</evidence>
<dbReference type="PROSITE" id="PS51917">
    <property type="entry name" value="PRU"/>
    <property type="match status" value="1"/>
</dbReference>
<dbReference type="Proteomes" id="UP001202328">
    <property type="component" value="Unassembled WGS sequence"/>
</dbReference>
<dbReference type="InterPro" id="IPR032368">
    <property type="entry name" value="RPN13_DEUBAD"/>
</dbReference>
<feature type="region of interest" description="Disordered" evidence="6">
    <location>
        <begin position="130"/>
        <end position="172"/>
    </location>
</feature>
<reference evidence="9" key="1">
    <citation type="submission" date="2022-04" db="EMBL/GenBank/DDBJ databases">
        <title>A functionally conserved STORR gene fusion in Papaver species that diverged 16.8 million years ago.</title>
        <authorList>
            <person name="Catania T."/>
        </authorList>
    </citation>
    <scope>NUCLEOTIDE SEQUENCE</scope>
    <source>
        <strain evidence="9">S-188037</strain>
    </source>
</reference>
<protein>
    <recommendedName>
        <fullName evidence="11">Regulatory particle non-ATPase 13</fullName>
    </recommendedName>
</protein>
<dbReference type="EMBL" id="JAJJMB010001378">
    <property type="protein sequence ID" value="KAI3957152.1"/>
    <property type="molecule type" value="Genomic_DNA"/>
</dbReference>
<dbReference type="Gene3D" id="2.30.29.70">
    <property type="entry name" value="Proteasomal ubiquitin receptor Rpn13/ADRM1"/>
    <property type="match status" value="1"/>
</dbReference>
<dbReference type="InterPro" id="IPR044867">
    <property type="entry name" value="DEUBAD_dom"/>
</dbReference>
<name>A0AAD4TIZ7_9MAGN</name>
<keyword evidence="10" id="KW-1185">Reference proteome</keyword>